<keyword evidence="1" id="KW-0732">Signal</keyword>
<accession>A0A916V2P7</accession>
<evidence type="ECO:0000313" key="3">
    <source>
        <dbReference type="Proteomes" id="UP000613160"/>
    </source>
</evidence>
<dbReference type="Pfam" id="PF06823">
    <property type="entry name" value="DUF1236"/>
    <property type="match status" value="1"/>
</dbReference>
<dbReference type="PROSITE" id="PS51257">
    <property type="entry name" value="PROKAR_LIPOPROTEIN"/>
    <property type="match status" value="1"/>
</dbReference>
<protein>
    <recommendedName>
        <fullName evidence="4">DUF1236 domain-containing protein</fullName>
    </recommendedName>
</protein>
<gene>
    <name evidence="2" type="ORF">GCM10011335_02720</name>
</gene>
<sequence length="98" mass="10520">MNFSRSRPLFSAALLIAACLAPGVSAIAADAAVNVYQFAIDNPVDDSRLPVAPTLGETVPQSISLVPLQDEATYAYFYYNGRPVIVDTSTRSVVRVDK</sequence>
<dbReference type="Proteomes" id="UP000613160">
    <property type="component" value="Unassembled WGS sequence"/>
</dbReference>
<keyword evidence="3" id="KW-1185">Reference proteome</keyword>
<feature type="signal peptide" evidence="1">
    <location>
        <begin position="1"/>
        <end position="28"/>
    </location>
</feature>
<comment type="caution">
    <text evidence="2">The sequence shown here is derived from an EMBL/GenBank/DDBJ whole genome shotgun (WGS) entry which is preliminary data.</text>
</comment>
<feature type="chain" id="PRO_5037018735" description="DUF1236 domain-containing protein" evidence="1">
    <location>
        <begin position="29"/>
        <end position="98"/>
    </location>
</feature>
<reference evidence="2" key="1">
    <citation type="journal article" date="2014" name="Int. J. Syst. Evol. Microbiol.">
        <title>Complete genome sequence of Corynebacterium casei LMG S-19264T (=DSM 44701T), isolated from a smear-ripened cheese.</title>
        <authorList>
            <consortium name="US DOE Joint Genome Institute (JGI-PGF)"/>
            <person name="Walter F."/>
            <person name="Albersmeier A."/>
            <person name="Kalinowski J."/>
            <person name="Ruckert C."/>
        </authorList>
    </citation>
    <scope>NUCLEOTIDE SEQUENCE</scope>
    <source>
        <strain evidence="2">CGMCC 1.15493</strain>
    </source>
</reference>
<evidence type="ECO:0000256" key="1">
    <source>
        <dbReference type="SAM" id="SignalP"/>
    </source>
</evidence>
<dbReference type="AlphaFoldDB" id="A0A916V2P7"/>
<reference evidence="2" key="2">
    <citation type="submission" date="2020-09" db="EMBL/GenBank/DDBJ databases">
        <authorList>
            <person name="Sun Q."/>
            <person name="Zhou Y."/>
        </authorList>
    </citation>
    <scope>NUCLEOTIDE SEQUENCE</scope>
    <source>
        <strain evidence="2">CGMCC 1.15493</strain>
    </source>
</reference>
<evidence type="ECO:0008006" key="4">
    <source>
        <dbReference type="Google" id="ProtNLM"/>
    </source>
</evidence>
<organism evidence="2 3">
    <name type="scientific">Aureimonas glaciei</name>
    <dbReference type="NCBI Taxonomy" id="1776957"/>
    <lineage>
        <taxon>Bacteria</taxon>
        <taxon>Pseudomonadati</taxon>
        <taxon>Pseudomonadota</taxon>
        <taxon>Alphaproteobacteria</taxon>
        <taxon>Hyphomicrobiales</taxon>
        <taxon>Aurantimonadaceae</taxon>
        <taxon>Aureimonas</taxon>
    </lineage>
</organism>
<dbReference type="EMBL" id="BMJJ01000001">
    <property type="protein sequence ID" value="GGD03400.1"/>
    <property type="molecule type" value="Genomic_DNA"/>
</dbReference>
<dbReference type="InterPro" id="IPR009642">
    <property type="entry name" value="DUF1236"/>
</dbReference>
<evidence type="ECO:0000313" key="2">
    <source>
        <dbReference type="EMBL" id="GGD03400.1"/>
    </source>
</evidence>
<name>A0A916V2P7_9HYPH</name>
<dbReference type="RefSeq" id="WP_188848760.1">
    <property type="nucleotide sequence ID" value="NZ_BMJJ01000001.1"/>
</dbReference>
<proteinExistence type="predicted"/>